<reference evidence="1" key="1">
    <citation type="submission" date="2021-02" db="EMBL/GenBank/DDBJ databases">
        <authorList>
            <person name="Dougan E. K."/>
            <person name="Rhodes N."/>
            <person name="Thang M."/>
            <person name="Chan C."/>
        </authorList>
    </citation>
    <scope>NUCLEOTIDE SEQUENCE</scope>
</reference>
<proteinExistence type="predicted"/>
<protein>
    <submittedName>
        <fullName evidence="1">Uncharacterized protein</fullName>
    </submittedName>
</protein>
<organism evidence="1 2">
    <name type="scientific">Symbiodinium natans</name>
    <dbReference type="NCBI Taxonomy" id="878477"/>
    <lineage>
        <taxon>Eukaryota</taxon>
        <taxon>Sar</taxon>
        <taxon>Alveolata</taxon>
        <taxon>Dinophyceae</taxon>
        <taxon>Suessiales</taxon>
        <taxon>Symbiodiniaceae</taxon>
        <taxon>Symbiodinium</taxon>
    </lineage>
</organism>
<evidence type="ECO:0000313" key="1">
    <source>
        <dbReference type="EMBL" id="CAE7205198.1"/>
    </source>
</evidence>
<evidence type="ECO:0000313" key="2">
    <source>
        <dbReference type="Proteomes" id="UP000604046"/>
    </source>
</evidence>
<name>A0A812JMV0_9DINO</name>
<dbReference type="OrthoDB" id="450660at2759"/>
<gene>
    <name evidence="1" type="ORF">SNAT2548_LOCUS6449</name>
</gene>
<sequence>MRSSAMRRIPLVSLAPIVLLLFKLMCKWRQRAKRGLQKWIVTEYRWPRVEDHVCLDIDLPAAECSDLADPAHAALAGNLEFMQTFGAKIAEGVDGYLASTWVHRNLGLAHHQITLVAWGSPHMELSDGTYSKQKAGAAACEKACVFQSLCKQFRHSFVLILFAGHGVHPVQAGSGEAVLALPALLEFVWRKYKLCCEYLSHGLVREPLMLERFGRVVPMLFAKDDWESDVNKMEQQWLCDSGTCMLALNVDAVFELLYEVHVEQDVSIEDILNVIFDSTEQIQRMLSKLEKEDDPQMDAILDMCLATMDQRQQRRVLQRLVNAFSMYEYVD</sequence>
<comment type="caution">
    <text evidence="1">The sequence shown here is derived from an EMBL/GenBank/DDBJ whole genome shotgun (WGS) entry which is preliminary data.</text>
</comment>
<dbReference type="AlphaFoldDB" id="A0A812JMV0"/>
<dbReference type="EMBL" id="CAJNDS010000429">
    <property type="protein sequence ID" value="CAE7205198.1"/>
    <property type="molecule type" value="Genomic_DNA"/>
</dbReference>
<dbReference type="Proteomes" id="UP000604046">
    <property type="component" value="Unassembled WGS sequence"/>
</dbReference>
<keyword evidence="2" id="KW-1185">Reference proteome</keyword>
<accession>A0A812JMV0</accession>